<feature type="chain" id="PRO_5043483988" evidence="1">
    <location>
        <begin position="25"/>
        <end position="245"/>
    </location>
</feature>
<evidence type="ECO:0000313" key="3">
    <source>
        <dbReference type="Proteomes" id="UP000735302"/>
    </source>
</evidence>
<dbReference type="AlphaFoldDB" id="A0AAV4DPL7"/>
<sequence>MQPVKFCALTVALIALCLLDVTHSKDDEQLKPCRGRQICTTLMKYKDGTVTDEAHWNVQYKLCRPLFKDKPTCKEDELGAKVETAVSEWAPELTSPRCECPGKELYRLKGWKKQGAVWEYEYVCKMDECPSDNDGKDKVECARIYVDPSKKSDKVLERKVANDTHKRLRRAMREDSHSIGRDAVSSPKTMGSPTFWTSSGQCLGTWLNTRICDKRSHHEQISGRFCYSLFHHHHFTGCDNSKLNA</sequence>
<keyword evidence="1" id="KW-0732">Signal</keyword>
<dbReference type="EMBL" id="BLXT01008169">
    <property type="protein sequence ID" value="GFO46197.1"/>
    <property type="molecule type" value="Genomic_DNA"/>
</dbReference>
<reference evidence="2 3" key="1">
    <citation type="journal article" date="2021" name="Elife">
        <title>Chloroplast acquisition without the gene transfer in kleptoplastic sea slugs, Plakobranchus ocellatus.</title>
        <authorList>
            <person name="Maeda T."/>
            <person name="Takahashi S."/>
            <person name="Yoshida T."/>
            <person name="Shimamura S."/>
            <person name="Takaki Y."/>
            <person name="Nagai Y."/>
            <person name="Toyoda A."/>
            <person name="Suzuki Y."/>
            <person name="Arimoto A."/>
            <person name="Ishii H."/>
            <person name="Satoh N."/>
            <person name="Nishiyama T."/>
            <person name="Hasebe M."/>
            <person name="Maruyama T."/>
            <person name="Minagawa J."/>
            <person name="Obokata J."/>
            <person name="Shigenobu S."/>
        </authorList>
    </citation>
    <scope>NUCLEOTIDE SEQUENCE [LARGE SCALE GENOMIC DNA]</scope>
</reference>
<organism evidence="2 3">
    <name type="scientific">Plakobranchus ocellatus</name>
    <dbReference type="NCBI Taxonomy" id="259542"/>
    <lineage>
        <taxon>Eukaryota</taxon>
        <taxon>Metazoa</taxon>
        <taxon>Spiralia</taxon>
        <taxon>Lophotrochozoa</taxon>
        <taxon>Mollusca</taxon>
        <taxon>Gastropoda</taxon>
        <taxon>Heterobranchia</taxon>
        <taxon>Euthyneura</taxon>
        <taxon>Panpulmonata</taxon>
        <taxon>Sacoglossa</taxon>
        <taxon>Placobranchoidea</taxon>
        <taxon>Plakobranchidae</taxon>
        <taxon>Plakobranchus</taxon>
    </lineage>
</organism>
<accession>A0AAV4DPL7</accession>
<protein>
    <submittedName>
        <fullName evidence="2">Uncharacterized protein</fullName>
    </submittedName>
</protein>
<gene>
    <name evidence="2" type="ORF">PoB_007270200</name>
</gene>
<dbReference type="Proteomes" id="UP000735302">
    <property type="component" value="Unassembled WGS sequence"/>
</dbReference>
<evidence type="ECO:0000313" key="2">
    <source>
        <dbReference type="EMBL" id="GFO46197.1"/>
    </source>
</evidence>
<feature type="signal peptide" evidence="1">
    <location>
        <begin position="1"/>
        <end position="24"/>
    </location>
</feature>
<evidence type="ECO:0000256" key="1">
    <source>
        <dbReference type="SAM" id="SignalP"/>
    </source>
</evidence>
<proteinExistence type="predicted"/>
<name>A0AAV4DPL7_9GAST</name>
<comment type="caution">
    <text evidence="2">The sequence shown here is derived from an EMBL/GenBank/DDBJ whole genome shotgun (WGS) entry which is preliminary data.</text>
</comment>
<keyword evidence="3" id="KW-1185">Reference proteome</keyword>